<evidence type="ECO:0000313" key="2">
    <source>
        <dbReference type="EMBL" id="PVH90561.1"/>
    </source>
</evidence>
<sequence length="295" mass="34022">MFKPLSSAYSKALTNHLHNAQGLVAIKKGDFFPLFWEAWTQSFNKKDLVLKSFEATGIWPTNAEVILKRFTHSTPEQDSRESSTSVLIGKDWLKIETLVRSQVKDQTNREVKKLHRSLHHIAIQNDLLHAEVQNLTKALTIKKKQQKKSKPLDLQQRKEYHGRAVFYSPRKIREARARAKVVEQEKEKQELQKAHKKAEQALNKVRKIQEQEKKDREKIQKQQEKEKQNTKKPIQTPQKGKRKASKPPAKRQKKQSCVGGAAEAAVKAQGDQPRDPSPVRTTRGGRNIKLPQKFK</sequence>
<gene>
    <name evidence="2" type="ORF">DM02DRAFT_607318</name>
</gene>
<dbReference type="Proteomes" id="UP000244855">
    <property type="component" value="Unassembled WGS sequence"/>
</dbReference>
<keyword evidence="3" id="KW-1185">Reference proteome</keyword>
<dbReference type="AlphaFoldDB" id="A0A2V1CY21"/>
<dbReference type="OrthoDB" id="3788048at2759"/>
<proteinExistence type="predicted"/>
<organism evidence="2 3">
    <name type="scientific">Periconia macrospinosa</name>
    <dbReference type="NCBI Taxonomy" id="97972"/>
    <lineage>
        <taxon>Eukaryota</taxon>
        <taxon>Fungi</taxon>
        <taxon>Dikarya</taxon>
        <taxon>Ascomycota</taxon>
        <taxon>Pezizomycotina</taxon>
        <taxon>Dothideomycetes</taxon>
        <taxon>Pleosporomycetidae</taxon>
        <taxon>Pleosporales</taxon>
        <taxon>Massarineae</taxon>
        <taxon>Periconiaceae</taxon>
        <taxon>Periconia</taxon>
    </lineage>
</organism>
<feature type="region of interest" description="Disordered" evidence="1">
    <location>
        <begin position="206"/>
        <end position="295"/>
    </location>
</feature>
<accession>A0A2V1CY21</accession>
<protein>
    <submittedName>
        <fullName evidence="2">Uncharacterized protein</fullName>
    </submittedName>
</protein>
<reference evidence="2 3" key="1">
    <citation type="journal article" date="2018" name="Sci. Rep.">
        <title>Comparative genomics provides insights into the lifestyle and reveals functional heterogeneity of dark septate endophytic fungi.</title>
        <authorList>
            <person name="Knapp D.G."/>
            <person name="Nemeth J.B."/>
            <person name="Barry K."/>
            <person name="Hainaut M."/>
            <person name="Henrissat B."/>
            <person name="Johnson J."/>
            <person name="Kuo A."/>
            <person name="Lim J.H.P."/>
            <person name="Lipzen A."/>
            <person name="Nolan M."/>
            <person name="Ohm R.A."/>
            <person name="Tamas L."/>
            <person name="Grigoriev I.V."/>
            <person name="Spatafora J.W."/>
            <person name="Nagy L.G."/>
            <person name="Kovacs G.M."/>
        </authorList>
    </citation>
    <scope>NUCLEOTIDE SEQUENCE [LARGE SCALE GENOMIC DNA]</scope>
    <source>
        <strain evidence="2 3">DSE2036</strain>
    </source>
</reference>
<evidence type="ECO:0000313" key="3">
    <source>
        <dbReference type="Proteomes" id="UP000244855"/>
    </source>
</evidence>
<name>A0A2V1CY21_9PLEO</name>
<feature type="compositionally biased region" description="Basic residues" evidence="1">
    <location>
        <begin position="239"/>
        <end position="254"/>
    </location>
</feature>
<feature type="compositionally biased region" description="Basic and acidic residues" evidence="1">
    <location>
        <begin position="207"/>
        <end position="229"/>
    </location>
</feature>
<evidence type="ECO:0000256" key="1">
    <source>
        <dbReference type="SAM" id="MobiDB-lite"/>
    </source>
</evidence>
<dbReference type="EMBL" id="KZ806225">
    <property type="protein sequence ID" value="PVH90561.1"/>
    <property type="molecule type" value="Genomic_DNA"/>
</dbReference>